<reference evidence="2" key="2">
    <citation type="submission" date="2020-09" db="EMBL/GenBank/DDBJ databases">
        <authorList>
            <person name="Sun Q."/>
            <person name="Sedlacek I."/>
        </authorList>
    </citation>
    <scope>NUCLEOTIDE SEQUENCE</scope>
    <source>
        <strain evidence="2">CCM 7664</strain>
    </source>
</reference>
<evidence type="ECO:0000313" key="3">
    <source>
        <dbReference type="Proteomes" id="UP000627205"/>
    </source>
</evidence>
<sequence length="118" mass="12761">MIHSVKKLLAILLLVVVPFQFAWGAAAVYCQHEQGTTVQHFGHHIHQHQNTDEKSSHAGKLSQLHTDCGYCHALSPVSMPAKASAMTLPLGSIHAEPPVVSFSSHIPEGPREPDRSAA</sequence>
<evidence type="ECO:0000313" key="2">
    <source>
        <dbReference type="EMBL" id="GGI52882.1"/>
    </source>
</evidence>
<comment type="caution">
    <text evidence="2">The sequence shown here is derived from an EMBL/GenBank/DDBJ whole genome shotgun (WGS) entry which is preliminary data.</text>
</comment>
<reference evidence="2" key="1">
    <citation type="journal article" date="2014" name="Int. J. Syst. Evol. Microbiol.">
        <title>Complete genome sequence of Corynebacterium casei LMG S-19264T (=DSM 44701T), isolated from a smear-ripened cheese.</title>
        <authorList>
            <consortium name="US DOE Joint Genome Institute (JGI-PGF)"/>
            <person name="Walter F."/>
            <person name="Albersmeier A."/>
            <person name="Kalinowski J."/>
            <person name="Ruckert C."/>
        </authorList>
    </citation>
    <scope>NUCLEOTIDE SEQUENCE</scope>
    <source>
        <strain evidence="2">CCM 7664</strain>
    </source>
</reference>
<organism evidence="2 3">
    <name type="scientific">Oxalicibacterium solurbis</name>
    <dbReference type="NCBI Taxonomy" id="69280"/>
    <lineage>
        <taxon>Bacteria</taxon>
        <taxon>Pseudomonadati</taxon>
        <taxon>Pseudomonadota</taxon>
        <taxon>Betaproteobacteria</taxon>
        <taxon>Burkholderiales</taxon>
        <taxon>Oxalobacteraceae</taxon>
        <taxon>Oxalicibacterium</taxon>
    </lineage>
</organism>
<name>A0A8J3ATZ9_9BURK</name>
<feature type="chain" id="PRO_5035227604" description="Cobalt-zinc-cadmium resistance protein" evidence="1">
    <location>
        <begin position="23"/>
        <end position="118"/>
    </location>
</feature>
<dbReference type="Proteomes" id="UP000627205">
    <property type="component" value="Unassembled WGS sequence"/>
</dbReference>
<protein>
    <recommendedName>
        <fullName evidence="4">Cobalt-zinc-cadmium resistance protein</fullName>
    </recommendedName>
</protein>
<feature type="signal peptide" evidence="1">
    <location>
        <begin position="1"/>
        <end position="22"/>
    </location>
</feature>
<evidence type="ECO:0008006" key="4">
    <source>
        <dbReference type="Google" id="ProtNLM"/>
    </source>
</evidence>
<dbReference type="AlphaFoldDB" id="A0A8J3ATZ9"/>
<proteinExistence type="predicted"/>
<dbReference type="Pfam" id="PF11162">
    <property type="entry name" value="DUF2946"/>
    <property type="match status" value="1"/>
</dbReference>
<accession>A0A8J3ATZ9</accession>
<keyword evidence="1" id="KW-0732">Signal</keyword>
<keyword evidence="3" id="KW-1185">Reference proteome</keyword>
<evidence type="ECO:0000256" key="1">
    <source>
        <dbReference type="SAM" id="SignalP"/>
    </source>
</evidence>
<dbReference type="EMBL" id="BMDP01000001">
    <property type="protein sequence ID" value="GGI52882.1"/>
    <property type="molecule type" value="Genomic_DNA"/>
</dbReference>
<gene>
    <name evidence="2" type="ORF">GCM10011430_00560</name>
</gene>
<dbReference type="InterPro" id="IPR021333">
    <property type="entry name" value="DUF2946"/>
</dbReference>